<evidence type="ECO:0000313" key="3">
    <source>
        <dbReference type="EMBL" id="SMH70948.1"/>
    </source>
</evidence>
<dbReference type="InterPro" id="IPR007835">
    <property type="entry name" value="MOFRL"/>
</dbReference>
<dbReference type="InterPro" id="IPR025286">
    <property type="entry name" value="MOFRL_assoc_dom"/>
</dbReference>
<dbReference type="Pfam" id="PF05161">
    <property type="entry name" value="MOFRL"/>
    <property type="match status" value="1"/>
</dbReference>
<dbReference type="GO" id="GO:0008887">
    <property type="term" value="F:glycerate kinase activity"/>
    <property type="evidence" value="ECO:0007669"/>
    <property type="project" value="InterPro"/>
</dbReference>
<dbReference type="PANTHER" id="PTHR12227:SF0">
    <property type="entry name" value="GLYCERATE KINASE"/>
    <property type="match status" value="1"/>
</dbReference>
<dbReference type="InterPro" id="IPR038614">
    <property type="entry name" value="GK_N_sf"/>
</dbReference>
<dbReference type="PANTHER" id="PTHR12227">
    <property type="entry name" value="GLYCERATE KINASE"/>
    <property type="match status" value="1"/>
</dbReference>
<dbReference type="Gene3D" id="3.40.1480.10">
    <property type="entry name" value="MOFRL domain"/>
    <property type="match status" value="1"/>
</dbReference>
<dbReference type="AlphaFoldDB" id="A0A2H1FDV5"/>
<evidence type="ECO:0000313" key="4">
    <source>
        <dbReference type="Proteomes" id="UP000230607"/>
    </source>
</evidence>
<accession>A0A2H1FDV5</accession>
<feature type="domain" description="MOFRL-associated" evidence="2">
    <location>
        <begin position="2"/>
        <end position="229"/>
    </location>
</feature>
<reference evidence="4" key="1">
    <citation type="submission" date="2017-03" db="EMBL/GenBank/DDBJ databases">
        <authorList>
            <person name="Herbold C."/>
        </authorList>
    </citation>
    <scope>NUCLEOTIDE SEQUENCE [LARGE SCALE GENOMIC DNA]</scope>
</reference>
<dbReference type="Pfam" id="PF13660">
    <property type="entry name" value="DUF4147"/>
    <property type="match status" value="1"/>
</dbReference>
<keyword evidence="4" id="KW-1185">Reference proteome</keyword>
<name>A0A2H1FDV5_9ARCH</name>
<dbReference type="GO" id="GO:0005737">
    <property type="term" value="C:cytoplasm"/>
    <property type="evidence" value="ECO:0007669"/>
    <property type="project" value="TreeGrafter"/>
</dbReference>
<evidence type="ECO:0000259" key="2">
    <source>
        <dbReference type="Pfam" id="PF13660"/>
    </source>
</evidence>
<proteinExistence type="predicted"/>
<evidence type="ECO:0000259" key="1">
    <source>
        <dbReference type="Pfam" id="PF05161"/>
    </source>
</evidence>
<dbReference type="InterPro" id="IPR037035">
    <property type="entry name" value="GK-like_C_sf"/>
</dbReference>
<gene>
    <name evidence="3" type="ORF">NCS_10755</name>
</gene>
<dbReference type="EMBL" id="LT841358">
    <property type="protein sequence ID" value="SMH70948.1"/>
    <property type="molecule type" value="Genomic_DNA"/>
</dbReference>
<dbReference type="SUPFAM" id="SSF82544">
    <property type="entry name" value="GckA/TtuD-like"/>
    <property type="match status" value="1"/>
</dbReference>
<organism evidence="3 4">
    <name type="scientific">Candidatus Nitrosotalea okcheonensis</name>
    <dbReference type="NCBI Taxonomy" id="1903276"/>
    <lineage>
        <taxon>Archaea</taxon>
        <taxon>Nitrososphaerota</taxon>
        <taxon>Nitrososphaeria</taxon>
        <taxon>Nitrosotaleales</taxon>
        <taxon>Nitrosotaleaceae</taxon>
        <taxon>Nitrosotalea</taxon>
    </lineage>
</organism>
<sequence>MSIIEAGLDAANPRRYLEKIIQDDVLILPGRKIDLEKYDRVLVVAMGKAAYSMTSAVDLLTRIDGGILVVPNKIKVMDKKFRMIVAGHPIPNKNSLIAAKKIVEFLGKTTPNDLLIFLISGGASSLVCMPDGITLGQKQATTSLLLKCGASIHEINCVRKHLSKIKGGKMVTYLRSDAVSLIMSDVVGDDPSSIASGMTYYDKTTFADAKKILKKYHVEKLVPKRVLYHVDLGVKGKIKETPKKVKIQNYVIATNKDCLEVMKLRAKDLDYSTKILGCVSDNVKDLGSKISGAFSGNKKNCMIFGGESTVVVTGKGKGGRNQELVLHCTLDLSKKGNDIVITSVGTDGIDGTTKCAGAIWQSGKKIDSMERYLDNNNSYNFFKKYGGLVFTGSTGTNLMDIGLVLRK</sequence>
<dbReference type="RefSeq" id="WP_157927001.1">
    <property type="nucleotide sequence ID" value="NZ_LT841358.1"/>
</dbReference>
<dbReference type="OrthoDB" id="10741at2157"/>
<dbReference type="Gene3D" id="3.40.50.10180">
    <property type="entry name" value="Glycerate kinase, MOFRL-like N-terminal domain"/>
    <property type="match status" value="1"/>
</dbReference>
<feature type="domain" description="MOFRL" evidence="1">
    <location>
        <begin position="301"/>
        <end position="400"/>
    </location>
</feature>
<dbReference type="Proteomes" id="UP000230607">
    <property type="component" value="Chromosome 1"/>
</dbReference>
<dbReference type="InterPro" id="IPR039760">
    <property type="entry name" value="MOFRL_protein"/>
</dbReference>
<protein>
    <submittedName>
        <fullName evidence="3">Putative MOFRL family protein</fullName>
    </submittedName>
</protein>